<dbReference type="Gene3D" id="3.30.160.60">
    <property type="entry name" value="Classic Zinc Finger"/>
    <property type="match status" value="1"/>
</dbReference>
<dbReference type="SUPFAM" id="SSF54171">
    <property type="entry name" value="DNA-binding domain"/>
    <property type="match status" value="1"/>
</dbReference>
<dbReference type="Proteomes" id="UP000007058">
    <property type="component" value="Chromosome"/>
</dbReference>
<dbReference type="GO" id="GO:0003677">
    <property type="term" value="F:DNA binding"/>
    <property type="evidence" value="ECO:0007669"/>
    <property type="project" value="UniProtKB-KW"/>
</dbReference>
<dbReference type="InterPro" id="IPR002104">
    <property type="entry name" value="Integrase_catalytic"/>
</dbReference>
<dbReference type="PANTHER" id="PTHR30629">
    <property type="entry name" value="PROPHAGE INTEGRASE"/>
    <property type="match status" value="1"/>
</dbReference>
<keyword evidence="3" id="KW-0238">DNA-binding</keyword>
<dbReference type="Pfam" id="PF22022">
    <property type="entry name" value="Phage_int_M"/>
    <property type="match status" value="1"/>
</dbReference>
<evidence type="ECO:0000256" key="1">
    <source>
        <dbReference type="ARBA" id="ARBA00008857"/>
    </source>
</evidence>
<dbReference type="STRING" id="342108.amb1941"/>
<keyword evidence="4" id="KW-0233">DNA recombination</keyword>
<dbReference type="GO" id="GO:0008907">
    <property type="term" value="F:integrase activity"/>
    <property type="evidence" value="ECO:0007669"/>
    <property type="project" value="InterPro"/>
</dbReference>
<dbReference type="Pfam" id="PF09003">
    <property type="entry name" value="Arm-DNA-bind_1"/>
    <property type="match status" value="1"/>
</dbReference>
<dbReference type="HOGENOM" id="CLU_049005_0_0_5"/>
<evidence type="ECO:0000259" key="5">
    <source>
        <dbReference type="PROSITE" id="PS51898"/>
    </source>
</evidence>
<dbReference type="AlphaFoldDB" id="Q2W5Y0"/>
<dbReference type="Gene3D" id="1.10.150.130">
    <property type="match status" value="1"/>
</dbReference>
<evidence type="ECO:0000256" key="4">
    <source>
        <dbReference type="ARBA" id="ARBA00023172"/>
    </source>
</evidence>
<evidence type="ECO:0000313" key="7">
    <source>
        <dbReference type="Proteomes" id="UP000007058"/>
    </source>
</evidence>
<evidence type="ECO:0000256" key="2">
    <source>
        <dbReference type="ARBA" id="ARBA00022908"/>
    </source>
</evidence>
<dbReference type="InterPro" id="IPR016177">
    <property type="entry name" value="DNA-bd_dom_sf"/>
</dbReference>
<organism evidence="6 7">
    <name type="scientific">Paramagnetospirillum magneticum (strain ATCC 700264 / AMB-1)</name>
    <name type="common">Magnetospirillum magneticum</name>
    <dbReference type="NCBI Taxonomy" id="342108"/>
    <lineage>
        <taxon>Bacteria</taxon>
        <taxon>Pseudomonadati</taxon>
        <taxon>Pseudomonadota</taxon>
        <taxon>Alphaproteobacteria</taxon>
        <taxon>Rhodospirillales</taxon>
        <taxon>Magnetospirillaceae</taxon>
        <taxon>Paramagnetospirillum</taxon>
    </lineage>
</organism>
<proteinExistence type="inferred from homology"/>
<feature type="domain" description="Tyr recombinase" evidence="5">
    <location>
        <begin position="180"/>
        <end position="370"/>
    </location>
</feature>
<evidence type="ECO:0000256" key="3">
    <source>
        <dbReference type="ARBA" id="ARBA00023125"/>
    </source>
</evidence>
<dbReference type="GO" id="GO:0006310">
    <property type="term" value="P:DNA recombination"/>
    <property type="evidence" value="ECO:0007669"/>
    <property type="project" value="UniProtKB-KW"/>
</dbReference>
<reference evidence="6 7" key="1">
    <citation type="journal article" date="2005" name="DNA Res.">
        <title>Complete genome sequence of the facultative anaerobic magnetotactic bacterium Magnetospirillum sp. strain AMB-1.</title>
        <authorList>
            <person name="Matsunaga T."/>
            <person name="Okamura Y."/>
            <person name="Fukuda Y."/>
            <person name="Wahyudi A.T."/>
            <person name="Murase Y."/>
            <person name="Takeyama H."/>
        </authorList>
    </citation>
    <scope>NUCLEOTIDE SEQUENCE [LARGE SCALE GENOMIC DNA]</scope>
    <source>
        <strain evidence="7">ATCC 700264 / AMB-1</strain>
    </source>
</reference>
<keyword evidence="7" id="KW-1185">Reference proteome</keyword>
<protein>
    <submittedName>
        <fullName evidence="6">Integrase</fullName>
    </submittedName>
</protein>
<gene>
    <name evidence="6" type="ordered locus">amb1941</name>
</gene>
<evidence type="ECO:0000313" key="6">
    <source>
        <dbReference type="EMBL" id="BAE50745.1"/>
    </source>
</evidence>
<sequence>MPGKRRNMSRRDWPANLRCRRDGYYSWVNPTDGREYGLGRDKRAAFAQAVEANLQIMALCDKPRLVDRLNGTTDTTFADLAALYRQEIDKRLERAKIVKATAMSMRQRLATIETRWGATKVAQITTKDAADMLREYEDAGKERMAQSMRSFMLDVFNHAVAIGWRETNPVAVTKAVTVEVERSRLTLEDFRAIHAYAAANMAPRVARAMELALITGQRRDDLRNMGPKDISDGYLWVVQSKGGARVSIPVGIRLQVVNWSLSEVVANCRDAVLSKHFLHHNAIVGKARPGDPIRAQTISLEFAEARDKAGITGSTGKTPPTFHEIRSLAARLWTDERGEAFAKALLGHKSAEMAALYRDKRGDDWVRVPG</sequence>
<dbReference type="InterPro" id="IPR013762">
    <property type="entry name" value="Integrase-like_cat_sf"/>
</dbReference>
<dbReference type="InterPro" id="IPR015094">
    <property type="entry name" value="Integrase_lambda-typ_DNA-bd_N"/>
</dbReference>
<name>Q2W5Y0_PARM1</name>
<dbReference type="EMBL" id="AP007255">
    <property type="protein sequence ID" value="BAE50745.1"/>
    <property type="molecule type" value="Genomic_DNA"/>
</dbReference>
<dbReference type="InterPro" id="IPR050808">
    <property type="entry name" value="Phage_Integrase"/>
</dbReference>
<dbReference type="PROSITE" id="PS51898">
    <property type="entry name" value="TYR_RECOMBINASE"/>
    <property type="match status" value="1"/>
</dbReference>
<dbReference type="KEGG" id="mag:amb1941"/>
<dbReference type="Gene3D" id="1.10.443.10">
    <property type="entry name" value="Intergrase catalytic core"/>
    <property type="match status" value="1"/>
</dbReference>
<dbReference type="InterPro" id="IPR053876">
    <property type="entry name" value="Phage_int_M"/>
</dbReference>
<comment type="similarity">
    <text evidence="1">Belongs to the 'phage' integrase family.</text>
</comment>
<keyword evidence="2" id="KW-0229">DNA integration</keyword>
<dbReference type="InterPro" id="IPR010998">
    <property type="entry name" value="Integrase_recombinase_N"/>
</dbReference>
<dbReference type="Pfam" id="PF00589">
    <property type="entry name" value="Phage_integrase"/>
    <property type="match status" value="1"/>
</dbReference>
<dbReference type="SUPFAM" id="SSF56349">
    <property type="entry name" value="DNA breaking-rejoining enzymes"/>
    <property type="match status" value="1"/>
</dbReference>
<dbReference type="InterPro" id="IPR011010">
    <property type="entry name" value="DNA_brk_join_enz"/>
</dbReference>
<accession>Q2W5Y0</accession>
<dbReference type="CDD" id="cd00800">
    <property type="entry name" value="INT_Lambda_C"/>
    <property type="match status" value="1"/>
</dbReference>
<dbReference type="PANTHER" id="PTHR30629:SF2">
    <property type="entry name" value="PROPHAGE INTEGRASE INTS-RELATED"/>
    <property type="match status" value="1"/>
</dbReference>